<evidence type="ECO:0000259" key="12">
    <source>
        <dbReference type="PROSITE" id="PS51846"/>
    </source>
</evidence>
<evidence type="ECO:0000256" key="7">
    <source>
        <dbReference type="ARBA" id="ARBA00023006"/>
    </source>
</evidence>
<feature type="domain" description="CNNM transmembrane" evidence="12">
    <location>
        <begin position="45"/>
        <end position="228"/>
    </location>
</feature>
<dbReference type="RefSeq" id="XP_019044661.1">
    <property type="nucleotide sequence ID" value="XM_019193184.1"/>
</dbReference>
<keyword evidence="5" id="KW-0813">Transport</keyword>
<feature type="compositionally biased region" description="Polar residues" evidence="10">
    <location>
        <begin position="415"/>
        <end position="446"/>
    </location>
</feature>
<evidence type="ECO:0000313" key="14">
    <source>
        <dbReference type="EMBL" id="WVW85649.1"/>
    </source>
</evidence>
<dbReference type="Pfam" id="PF03987">
    <property type="entry name" value="Autophagy_act_C"/>
    <property type="match status" value="1"/>
</dbReference>
<accession>A0A1B9FXV1</accession>
<feature type="region of interest" description="Disordered" evidence="10">
    <location>
        <begin position="407"/>
        <end position="446"/>
    </location>
</feature>
<keyword evidence="4" id="KW-0833">Ubl conjugation pathway</keyword>
<dbReference type="SUPFAM" id="SSF54631">
    <property type="entry name" value="CBS-domain pair"/>
    <property type="match status" value="1"/>
</dbReference>
<dbReference type="STRING" id="1296100.A0A1B9FXV1"/>
<feature type="region of interest" description="Disordered" evidence="10">
    <location>
        <begin position="674"/>
        <end position="715"/>
    </location>
</feature>
<keyword evidence="7" id="KW-0072">Autophagy</keyword>
<feature type="compositionally biased region" description="Basic residues" evidence="10">
    <location>
        <begin position="584"/>
        <end position="596"/>
    </location>
</feature>
<feature type="region of interest" description="Disordered" evidence="10">
    <location>
        <begin position="524"/>
        <end position="612"/>
    </location>
</feature>
<protein>
    <submittedName>
        <fullName evidence="13">Hemolysin</fullName>
    </submittedName>
</protein>
<feature type="transmembrane region" description="Helical" evidence="11">
    <location>
        <begin position="109"/>
        <end position="130"/>
    </location>
</feature>
<dbReference type="GO" id="GO:0010960">
    <property type="term" value="P:magnesium ion homeostasis"/>
    <property type="evidence" value="ECO:0007669"/>
    <property type="project" value="InterPro"/>
</dbReference>
<dbReference type="InterPro" id="IPR045095">
    <property type="entry name" value="ACDP"/>
</dbReference>
<evidence type="ECO:0000256" key="3">
    <source>
        <dbReference type="ARBA" id="ARBA00022737"/>
    </source>
</evidence>
<reference evidence="13" key="3">
    <citation type="submission" date="2014-01" db="EMBL/GenBank/DDBJ databases">
        <title>Evolution of pathogenesis and genome organization in the Tremellales.</title>
        <authorList>
            <person name="Cuomo C."/>
            <person name="Litvintseva A."/>
            <person name="Heitman J."/>
            <person name="Chen Y."/>
            <person name="Sun S."/>
            <person name="Springer D."/>
            <person name="Dromer F."/>
            <person name="Young S."/>
            <person name="Zeng Q."/>
            <person name="Chapman S."/>
            <person name="Gujja S."/>
            <person name="Saif S."/>
            <person name="Birren B."/>
        </authorList>
    </citation>
    <scope>NUCLEOTIDE SEQUENCE</scope>
    <source>
        <strain evidence="13">CBS 10118</strain>
    </source>
</reference>
<feature type="compositionally biased region" description="Polar residues" evidence="10">
    <location>
        <begin position="602"/>
        <end position="612"/>
    </location>
</feature>
<feature type="compositionally biased region" description="Low complexity" evidence="10">
    <location>
        <begin position="571"/>
        <end position="583"/>
    </location>
</feature>
<dbReference type="GO" id="GO:0016020">
    <property type="term" value="C:membrane"/>
    <property type="evidence" value="ECO:0007669"/>
    <property type="project" value="UniProtKB-SubCell"/>
</dbReference>
<sequence length="866" mass="94883">MPPLRAGASLPTLLTLTRLFHAIPKRSDEWVLSAPSPIEPEDPPDSPAFWWKLGLSVVFVLSGGVFAGLTLALMGSDDLNLRVLATSSSNPKERKAASKVLKLLSRGRHWVLVVLLLSNVIVNESLPIFLDDVLGGGLYAVIVSTTMIVIFGEIIPQAVCVRYGLAIGGACAPMVWCFMILFSPIAWPTAKLLDYILGTDEGHTYKKAELKSFLQFHREGEEPLRDDEIGILNGVLSLNDKHAKEIMTPIKDCLTLSSDKVLDHEAIDQILLSGFSRIPIHEPGQKDNFIGMLLVKRLITYNPDDEWPVSKFSLLPLPEAKPDINCFQALDYFQTGRAHLLLISETPGQKGGAIGIVSLEDLIEEIIGEEIVDETDRYEDNHSKKMAKRSGPAAVMRGIIERRRVINAFSRRPSRSNTHDTTPTNPAQNTISLPPSGTGTNGNTQDGILIQIDNGNLVAEPVEFTGDTENSVQVDQSKQLTVGENPNIKTSQPQQPENLMDTIEEVSPISPSAEREEINVTVNVGDALSPKPQPQDGATLSPDPNGEDEGSGSGTVSGNVSEHEHEQGEANVNGGNNGGTTAQNKKKKKKGKKGKKDKTNDPSDTPSLPFESHQQFSLACLSFIEKYEDPPDSVEEKLGVGAWKRNRGWRWVEHRWVSNHGYMYRKLTRYVPFPSSPDTTSTLPPEEEEDEGEGLEDVLPDPSTNHPANQGREGAKLRKVDIEQYIVYSKTYGCPQFCFRAFDETGAPLSVPNLLSLNLLKPSSHHQRTDITDDTIPLSSDSPFPLLQSLKHPSTGELVLGIHPCKVSGAVGEILNAESGRRRGQKAQGGKGEDGAGDEDRRGGGWVDWLECWLMLTSDIIDLTYP</sequence>
<dbReference type="GO" id="GO:0015031">
    <property type="term" value="P:protein transport"/>
    <property type="evidence" value="ECO:0007669"/>
    <property type="project" value="UniProtKB-KW"/>
</dbReference>
<feature type="transmembrane region" description="Helical" evidence="11">
    <location>
        <begin position="136"/>
        <end position="156"/>
    </location>
</feature>
<gene>
    <name evidence="13" type="ORF">I302_06574</name>
    <name evidence="14" type="ORF">I302_107687</name>
</gene>
<dbReference type="GO" id="GO:0019787">
    <property type="term" value="F:ubiquitin-like protein transferase activity"/>
    <property type="evidence" value="ECO:0007669"/>
    <property type="project" value="InterPro"/>
</dbReference>
<dbReference type="InterPro" id="IPR046342">
    <property type="entry name" value="CBS_dom_sf"/>
</dbReference>
<dbReference type="Gene3D" id="3.10.580.10">
    <property type="entry name" value="CBS-domain"/>
    <property type="match status" value="1"/>
</dbReference>
<dbReference type="GO" id="GO:0005737">
    <property type="term" value="C:cytoplasm"/>
    <property type="evidence" value="ECO:0007669"/>
    <property type="project" value="TreeGrafter"/>
</dbReference>
<evidence type="ECO:0000256" key="11">
    <source>
        <dbReference type="SAM" id="Phobius"/>
    </source>
</evidence>
<keyword evidence="15" id="KW-1185">Reference proteome</keyword>
<dbReference type="Proteomes" id="UP000092730">
    <property type="component" value="Chromosome 6"/>
</dbReference>
<evidence type="ECO:0000256" key="2">
    <source>
        <dbReference type="ARBA" id="ARBA00022692"/>
    </source>
</evidence>
<comment type="subcellular location">
    <subcellularLocation>
        <location evidence="1">Membrane</location>
        <topology evidence="1">Multi-pass membrane protein</topology>
    </subcellularLocation>
</comment>
<dbReference type="GO" id="GO:0006914">
    <property type="term" value="P:autophagy"/>
    <property type="evidence" value="ECO:0007669"/>
    <property type="project" value="UniProtKB-KW"/>
</dbReference>
<evidence type="ECO:0000256" key="9">
    <source>
        <dbReference type="PROSITE-ProRule" id="PRU01193"/>
    </source>
</evidence>
<feature type="compositionally biased region" description="Acidic residues" evidence="10">
    <location>
        <begin position="685"/>
        <end position="699"/>
    </location>
</feature>
<dbReference type="Pfam" id="PF01595">
    <property type="entry name" value="CNNM"/>
    <property type="match status" value="1"/>
</dbReference>
<keyword evidence="6 9" id="KW-1133">Transmembrane helix</keyword>
<feature type="compositionally biased region" description="Polar residues" evidence="10">
    <location>
        <begin position="467"/>
        <end position="497"/>
    </location>
</feature>
<dbReference type="Gene3D" id="3.30.1460.50">
    <property type="match status" value="1"/>
</dbReference>
<feature type="transmembrane region" description="Helical" evidence="11">
    <location>
        <begin position="163"/>
        <end position="187"/>
    </location>
</feature>
<dbReference type="KEGG" id="kbi:30210973"/>
<evidence type="ECO:0000313" key="15">
    <source>
        <dbReference type="Proteomes" id="UP000092730"/>
    </source>
</evidence>
<evidence type="ECO:0000256" key="10">
    <source>
        <dbReference type="SAM" id="MobiDB-lite"/>
    </source>
</evidence>
<dbReference type="CDD" id="cd04590">
    <property type="entry name" value="CBS_pair_CorC_HlyC_assoc"/>
    <property type="match status" value="1"/>
</dbReference>
<keyword evidence="8 9" id="KW-0472">Membrane</keyword>
<proteinExistence type="predicted"/>
<reference evidence="14" key="2">
    <citation type="submission" date="2013-07" db="EMBL/GenBank/DDBJ databases">
        <authorList>
            <consortium name="The Broad Institute Genome Sequencing Platform"/>
            <person name="Cuomo C."/>
            <person name="Litvintseva A."/>
            <person name="Chen Y."/>
            <person name="Heitman J."/>
            <person name="Sun S."/>
            <person name="Springer D."/>
            <person name="Dromer F."/>
            <person name="Young S.K."/>
            <person name="Zeng Q."/>
            <person name="Gargeya S."/>
            <person name="Fitzgerald M."/>
            <person name="Abouelleil A."/>
            <person name="Alvarado L."/>
            <person name="Berlin A.M."/>
            <person name="Chapman S.B."/>
            <person name="Dewar J."/>
            <person name="Goldberg J."/>
            <person name="Griggs A."/>
            <person name="Gujja S."/>
            <person name="Hansen M."/>
            <person name="Howarth C."/>
            <person name="Imamovic A."/>
            <person name="Larimer J."/>
            <person name="McCowan C."/>
            <person name="Murphy C."/>
            <person name="Pearson M."/>
            <person name="Priest M."/>
            <person name="Roberts A."/>
            <person name="Saif S."/>
            <person name="Shea T."/>
            <person name="Sykes S."/>
            <person name="Wortman J."/>
            <person name="Nusbaum C."/>
            <person name="Birren B."/>
        </authorList>
    </citation>
    <scope>NUCLEOTIDE SEQUENCE</scope>
    <source>
        <strain evidence="14">CBS 10118</strain>
    </source>
</reference>
<reference evidence="14" key="4">
    <citation type="submission" date="2024-02" db="EMBL/GenBank/DDBJ databases">
        <title>Comparative genomics of Cryptococcus and Kwoniella reveals pathogenesis evolution and contrasting modes of karyotype evolution via chromosome fusion or intercentromeric recombination.</title>
        <authorList>
            <person name="Coelho M.A."/>
            <person name="David-Palma M."/>
            <person name="Shea T."/>
            <person name="Bowers K."/>
            <person name="McGinley-Smith S."/>
            <person name="Mohammad A.W."/>
            <person name="Gnirke A."/>
            <person name="Yurkov A.M."/>
            <person name="Nowrousian M."/>
            <person name="Sun S."/>
            <person name="Cuomo C.A."/>
            <person name="Heitman J."/>
        </authorList>
    </citation>
    <scope>NUCLEOTIDE SEQUENCE</scope>
    <source>
        <strain evidence="14">CBS 10118</strain>
    </source>
</reference>
<evidence type="ECO:0000256" key="4">
    <source>
        <dbReference type="ARBA" id="ARBA00022786"/>
    </source>
</evidence>
<dbReference type="FunFam" id="3.10.580.10:FF:000006">
    <property type="entry name" value="DUF21 and CBS domain protein"/>
    <property type="match status" value="1"/>
</dbReference>
<reference evidence="13" key="1">
    <citation type="submission" date="2013-07" db="EMBL/GenBank/DDBJ databases">
        <title>The Genome Sequence of Cryptococcus bestiolae CBS10118.</title>
        <authorList>
            <consortium name="The Broad Institute Genome Sequencing Platform"/>
            <person name="Cuomo C."/>
            <person name="Litvintseva A."/>
            <person name="Chen Y."/>
            <person name="Heitman J."/>
            <person name="Sun S."/>
            <person name="Springer D."/>
            <person name="Dromer F."/>
            <person name="Young S.K."/>
            <person name="Zeng Q."/>
            <person name="Gargeya S."/>
            <person name="Fitzgerald M."/>
            <person name="Abouelleil A."/>
            <person name="Alvarado L."/>
            <person name="Berlin A.M."/>
            <person name="Chapman S.B."/>
            <person name="Dewar J."/>
            <person name="Goldberg J."/>
            <person name="Griggs A."/>
            <person name="Gujja S."/>
            <person name="Hansen M."/>
            <person name="Howarth C."/>
            <person name="Imamovic A."/>
            <person name="Larimer J."/>
            <person name="McCowan C."/>
            <person name="Murphy C."/>
            <person name="Pearson M."/>
            <person name="Priest M."/>
            <person name="Roberts A."/>
            <person name="Saif S."/>
            <person name="Shea T."/>
            <person name="Sykes S."/>
            <person name="Wortman J."/>
            <person name="Nusbaum C."/>
            <person name="Birren B."/>
        </authorList>
    </citation>
    <scope>NUCLEOTIDE SEQUENCE [LARGE SCALE GENOMIC DNA]</scope>
    <source>
        <strain evidence="13">CBS 10118</strain>
    </source>
</reference>
<keyword evidence="3" id="KW-0677">Repeat</keyword>
<keyword evidence="5" id="KW-0653">Protein transport</keyword>
<feature type="region of interest" description="Disordered" evidence="10">
    <location>
        <begin position="467"/>
        <end position="499"/>
    </location>
</feature>
<evidence type="ECO:0000313" key="13">
    <source>
        <dbReference type="EMBL" id="OCF23591.1"/>
    </source>
</evidence>
<organism evidence="13">
    <name type="scientific">Kwoniella bestiolae CBS 10118</name>
    <dbReference type="NCBI Taxonomy" id="1296100"/>
    <lineage>
        <taxon>Eukaryota</taxon>
        <taxon>Fungi</taxon>
        <taxon>Dikarya</taxon>
        <taxon>Basidiomycota</taxon>
        <taxon>Agaricomycotina</taxon>
        <taxon>Tremellomycetes</taxon>
        <taxon>Tremellales</taxon>
        <taxon>Cryptococcaceae</taxon>
        <taxon>Kwoniella</taxon>
    </lineage>
</organism>
<dbReference type="PANTHER" id="PTHR12064">
    <property type="entry name" value="METAL TRANSPORTER CNNM"/>
    <property type="match status" value="1"/>
</dbReference>
<dbReference type="PANTHER" id="PTHR12064:SF97">
    <property type="entry name" value="METAL TRANSPORTER CNNM-5"/>
    <property type="match status" value="1"/>
</dbReference>
<dbReference type="InterPro" id="IPR007135">
    <property type="entry name" value="Atg3/Atg10"/>
</dbReference>
<evidence type="ECO:0000256" key="8">
    <source>
        <dbReference type="ARBA" id="ARBA00023136"/>
    </source>
</evidence>
<dbReference type="InterPro" id="IPR002550">
    <property type="entry name" value="CNNM"/>
</dbReference>
<dbReference type="InterPro" id="IPR044751">
    <property type="entry name" value="Ion_transp-like_CBS"/>
</dbReference>
<dbReference type="GO" id="GO:0030026">
    <property type="term" value="P:intracellular manganese ion homeostasis"/>
    <property type="evidence" value="ECO:0007669"/>
    <property type="project" value="TreeGrafter"/>
</dbReference>
<dbReference type="OrthoDB" id="5353557at2759"/>
<dbReference type="GeneID" id="30210973"/>
<dbReference type="PROSITE" id="PS51846">
    <property type="entry name" value="CNNM"/>
    <property type="match status" value="1"/>
</dbReference>
<dbReference type="AlphaFoldDB" id="A0A1B9FXV1"/>
<dbReference type="VEuPathDB" id="FungiDB:I302_06574"/>
<feature type="transmembrane region" description="Helical" evidence="11">
    <location>
        <begin position="49"/>
        <end position="74"/>
    </location>
</feature>
<name>A0A1B9FXV1_9TREE</name>
<evidence type="ECO:0000256" key="6">
    <source>
        <dbReference type="ARBA" id="ARBA00022989"/>
    </source>
</evidence>
<dbReference type="EMBL" id="KI894023">
    <property type="protein sequence ID" value="OCF23591.1"/>
    <property type="molecule type" value="Genomic_DNA"/>
</dbReference>
<evidence type="ECO:0000256" key="5">
    <source>
        <dbReference type="ARBA" id="ARBA00022927"/>
    </source>
</evidence>
<feature type="region of interest" description="Disordered" evidence="10">
    <location>
        <begin position="818"/>
        <end position="841"/>
    </location>
</feature>
<feature type="compositionally biased region" description="Basic and acidic residues" evidence="10">
    <location>
        <begin position="831"/>
        <end position="841"/>
    </location>
</feature>
<dbReference type="EMBL" id="CP144546">
    <property type="protein sequence ID" value="WVW85649.1"/>
    <property type="molecule type" value="Genomic_DNA"/>
</dbReference>
<evidence type="ECO:0000256" key="1">
    <source>
        <dbReference type="ARBA" id="ARBA00004141"/>
    </source>
</evidence>
<keyword evidence="2 9" id="KW-0812">Transmembrane</keyword>